<feature type="domain" description="Acyl-CoA dehydrogenase/oxidase N-terminal" evidence="1">
    <location>
        <begin position="4"/>
        <end position="56"/>
    </location>
</feature>
<sequence length="73" mass="8048">MRRREFGRKLGARGCLYPAAPREYGGGGLDDGSVILLMEEMHRVAPCSALYIVLPTNGAPETRSAVEGRRCRR</sequence>
<evidence type="ECO:0000259" key="1">
    <source>
        <dbReference type="Pfam" id="PF02771"/>
    </source>
</evidence>
<keyword evidence="3" id="KW-1185">Reference proteome</keyword>
<dbReference type="Pfam" id="PF02771">
    <property type="entry name" value="Acyl-CoA_dh_N"/>
    <property type="match status" value="1"/>
</dbReference>
<dbReference type="SUPFAM" id="SSF56645">
    <property type="entry name" value="Acyl-CoA dehydrogenase NM domain-like"/>
    <property type="match status" value="1"/>
</dbReference>
<evidence type="ECO:0000313" key="2">
    <source>
        <dbReference type="EMBL" id="QVI19407.1"/>
    </source>
</evidence>
<dbReference type="InterPro" id="IPR037069">
    <property type="entry name" value="AcylCoA_DH/ox_N_sf"/>
</dbReference>
<reference evidence="2 3" key="1">
    <citation type="submission" date="2021-04" db="EMBL/GenBank/DDBJ databases">
        <title>Nocardia tengchongensis.</title>
        <authorList>
            <person name="Zhuang k."/>
            <person name="Ran Y."/>
            <person name="Li W."/>
        </authorList>
    </citation>
    <scope>NUCLEOTIDE SEQUENCE [LARGE SCALE GENOMIC DNA]</scope>
    <source>
        <strain evidence="2 3">CFH S0057</strain>
    </source>
</reference>
<accession>A0ABX8CJ17</accession>
<proteinExistence type="predicted"/>
<dbReference type="EMBL" id="CP074371">
    <property type="protein sequence ID" value="QVI19407.1"/>
    <property type="molecule type" value="Genomic_DNA"/>
</dbReference>
<evidence type="ECO:0000313" key="3">
    <source>
        <dbReference type="Proteomes" id="UP000683310"/>
    </source>
</evidence>
<name>A0ABX8CJ17_9NOCA</name>
<organism evidence="2 3">
    <name type="scientific">Nocardia tengchongensis</name>
    <dbReference type="NCBI Taxonomy" id="2055889"/>
    <lineage>
        <taxon>Bacteria</taxon>
        <taxon>Bacillati</taxon>
        <taxon>Actinomycetota</taxon>
        <taxon>Actinomycetes</taxon>
        <taxon>Mycobacteriales</taxon>
        <taxon>Nocardiaceae</taxon>
        <taxon>Nocardia</taxon>
    </lineage>
</organism>
<dbReference type="InterPro" id="IPR013786">
    <property type="entry name" value="AcylCoA_DH/ox_N"/>
</dbReference>
<dbReference type="Gene3D" id="1.10.540.10">
    <property type="entry name" value="Acyl-CoA dehydrogenase/oxidase, N-terminal domain"/>
    <property type="match status" value="1"/>
</dbReference>
<dbReference type="RefSeq" id="WP_213555440.1">
    <property type="nucleotide sequence ID" value="NZ_JBHZDI010000067.1"/>
</dbReference>
<gene>
    <name evidence="2" type="ORF">KHQ06_23785</name>
</gene>
<protein>
    <submittedName>
        <fullName evidence="2">Acyl-CoA dehydrogenase family protein</fullName>
    </submittedName>
</protein>
<dbReference type="InterPro" id="IPR009100">
    <property type="entry name" value="AcylCoA_DH/oxidase_NM_dom_sf"/>
</dbReference>
<dbReference type="Proteomes" id="UP000683310">
    <property type="component" value="Chromosome"/>
</dbReference>